<evidence type="ECO:0000313" key="2">
    <source>
        <dbReference type="Proteomes" id="UP001524586"/>
    </source>
</evidence>
<comment type="caution">
    <text evidence="1">The sequence shown here is derived from an EMBL/GenBank/DDBJ whole genome shotgun (WGS) entry which is preliminary data.</text>
</comment>
<evidence type="ECO:0000313" key="1">
    <source>
        <dbReference type="EMBL" id="MCQ8129564.1"/>
    </source>
</evidence>
<dbReference type="Proteomes" id="UP001524586">
    <property type="component" value="Unassembled WGS sequence"/>
</dbReference>
<name>A0ABT1U6T3_9GAMM</name>
<sequence length="53" mass="5843">MRASAACIFLAGSVAMVDAPGIFFRFKPAGRIKLMDAVIACKHIHFLDKYIET</sequence>
<accession>A0ABT1U6T3</accession>
<organism evidence="1 2">
    <name type="scientific">Methylomonas rivi</name>
    <dbReference type="NCBI Taxonomy" id="2952226"/>
    <lineage>
        <taxon>Bacteria</taxon>
        <taxon>Pseudomonadati</taxon>
        <taxon>Pseudomonadota</taxon>
        <taxon>Gammaproteobacteria</taxon>
        <taxon>Methylococcales</taxon>
        <taxon>Methylococcaceae</taxon>
        <taxon>Methylomonas</taxon>
    </lineage>
</organism>
<proteinExistence type="predicted"/>
<dbReference type="EMBL" id="JANIBK010000081">
    <property type="protein sequence ID" value="MCQ8129564.1"/>
    <property type="molecule type" value="Genomic_DNA"/>
</dbReference>
<gene>
    <name evidence="1" type="ORF">NP596_13955</name>
</gene>
<reference evidence="1 2" key="1">
    <citation type="submission" date="2022-07" db="EMBL/GenBank/DDBJ databases">
        <title>Methylomonas rivi sp. nov., Methylomonas rosea sp. nov., Methylomonas aureus sp. nov. and Methylomonas subterranea sp. nov., four novel methanotrophs isolated from a freshwater creek and the deep terrestrial subsurface.</title>
        <authorList>
            <person name="Abin C."/>
            <person name="Sankaranarayanan K."/>
            <person name="Garner C."/>
            <person name="Sindelar R."/>
            <person name="Kotary K."/>
            <person name="Garner R."/>
            <person name="Barclay S."/>
            <person name="Lawson P."/>
            <person name="Krumholz L."/>
        </authorList>
    </citation>
    <scope>NUCLEOTIDE SEQUENCE [LARGE SCALE GENOMIC DNA]</scope>
    <source>
        <strain evidence="1 2">WSC-6</strain>
    </source>
</reference>
<dbReference type="RefSeq" id="WP_256615999.1">
    <property type="nucleotide sequence ID" value="NZ_JANIBK010000081.1"/>
</dbReference>
<protein>
    <submittedName>
        <fullName evidence="1">Uncharacterized protein</fullName>
    </submittedName>
</protein>
<keyword evidence="2" id="KW-1185">Reference proteome</keyword>